<evidence type="ECO:0008006" key="4">
    <source>
        <dbReference type="Google" id="ProtNLM"/>
    </source>
</evidence>
<dbReference type="Proteomes" id="UP001501788">
    <property type="component" value="Unassembled WGS sequence"/>
</dbReference>
<dbReference type="Pfam" id="PF12138">
    <property type="entry name" value="Spherulin4"/>
    <property type="match status" value="1"/>
</dbReference>
<gene>
    <name evidence="2" type="ORF">GCM10023090_07110</name>
</gene>
<feature type="chain" id="PRO_5046415802" description="Spherulation-specific family 4 protein" evidence="1">
    <location>
        <begin position="19"/>
        <end position="388"/>
    </location>
</feature>
<keyword evidence="3" id="KW-1185">Reference proteome</keyword>
<keyword evidence="1" id="KW-0732">Signal</keyword>
<feature type="signal peptide" evidence="1">
    <location>
        <begin position="1"/>
        <end position="18"/>
    </location>
</feature>
<evidence type="ECO:0000313" key="3">
    <source>
        <dbReference type="Proteomes" id="UP001501788"/>
    </source>
</evidence>
<dbReference type="EMBL" id="BAABEX010000007">
    <property type="protein sequence ID" value="GAA4420067.1"/>
    <property type="molecule type" value="Genomic_DNA"/>
</dbReference>
<dbReference type="RefSeq" id="WP_345061226.1">
    <property type="nucleotide sequence ID" value="NZ_BAABEX010000007.1"/>
</dbReference>
<reference evidence="3" key="1">
    <citation type="journal article" date="2019" name="Int. J. Syst. Evol. Microbiol.">
        <title>The Global Catalogue of Microorganisms (GCM) 10K type strain sequencing project: providing services to taxonomists for standard genome sequencing and annotation.</title>
        <authorList>
            <consortium name="The Broad Institute Genomics Platform"/>
            <consortium name="The Broad Institute Genome Sequencing Center for Infectious Disease"/>
            <person name="Wu L."/>
            <person name="Ma J."/>
        </authorList>
    </citation>
    <scope>NUCLEOTIDE SEQUENCE [LARGE SCALE GENOMIC DNA]</scope>
    <source>
        <strain evidence="3">JCM 31890</strain>
    </source>
</reference>
<dbReference type="PROSITE" id="PS51257">
    <property type="entry name" value="PROKAR_LIPOPROTEIN"/>
    <property type="match status" value="1"/>
</dbReference>
<organism evidence="2 3">
    <name type="scientific">Acidovorax lacteus</name>
    <dbReference type="NCBI Taxonomy" id="1924988"/>
    <lineage>
        <taxon>Bacteria</taxon>
        <taxon>Pseudomonadati</taxon>
        <taxon>Pseudomonadota</taxon>
        <taxon>Betaproteobacteria</taxon>
        <taxon>Burkholderiales</taxon>
        <taxon>Comamonadaceae</taxon>
        <taxon>Acidovorax</taxon>
    </lineage>
</organism>
<evidence type="ECO:0000313" key="2">
    <source>
        <dbReference type="EMBL" id="GAA4420067.1"/>
    </source>
</evidence>
<name>A0ABP8L239_9BURK</name>
<dbReference type="InterPro" id="IPR021986">
    <property type="entry name" value="Spherulin4"/>
</dbReference>
<accession>A0ABP8L239</accession>
<dbReference type="PANTHER" id="PTHR35040">
    <property type="match status" value="1"/>
</dbReference>
<sequence length="388" mass="40632">MPTRRTTPTFFWPLLALAGGLAACGGGSSEPAAPAVRVEFLQPAPDSVANQGQTLALAVRAFAGDAVVDNGTVVSFSANALSAGTARTQTGQASLSWSAAPVGAVTLQASVSVSGQTASAQRTVWVRPTPQPLEVLVPAYFYPSGNGTRDWEALATAAQAQPGVRITAILNPANGVFTSADANIQRAASAFTAAGGAVVGYVFTRYGTGTRSLDSIRANIDAYLSLYGRGMVSGFFIDEMAATTDRLAFYRAIYDHIKSRDPALRVIGNPGMWPVADYATVADTLVTFEGRNSAFRTYAPLPNNGWMVAQPNRRNAVLVHDTLTCGDMQAAVQRAALASSNVGHVFMTSLEYDFATNTGNPWAGLPPYWNTLVQTVGAVNQGTALPAC</sequence>
<protein>
    <recommendedName>
        <fullName evidence="4">Spherulation-specific family 4 protein</fullName>
    </recommendedName>
</protein>
<comment type="caution">
    <text evidence="2">The sequence shown here is derived from an EMBL/GenBank/DDBJ whole genome shotgun (WGS) entry which is preliminary data.</text>
</comment>
<evidence type="ECO:0000256" key="1">
    <source>
        <dbReference type="SAM" id="SignalP"/>
    </source>
</evidence>
<dbReference type="PANTHER" id="PTHR35040:SF9">
    <property type="entry name" value="4-LIKE CELL SURFACE PROTEIN, PUTATIVE (AFU_ORTHOLOGUE AFUA_4G14080)-RELATED"/>
    <property type="match status" value="1"/>
</dbReference>
<proteinExistence type="predicted"/>